<dbReference type="Pfam" id="PF02811">
    <property type="entry name" value="PHP"/>
    <property type="match status" value="1"/>
</dbReference>
<dbReference type="InterPro" id="IPR016195">
    <property type="entry name" value="Pol/histidinol_Pase-like"/>
</dbReference>
<dbReference type="EC" id="3.1.3.15" evidence="3 8"/>
<dbReference type="RefSeq" id="WP_285369597.1">
    <property type="nucleotide sequence ID" value="NZ_JALGPL010000002.1"/>
</dbReference>
<comment type="similarity">
    <text evidence="2 8">Belongs to the PHP hydrolase family. HisK subfamily.</text>
</comment>
<gene>
    <name evidence="10" type="ORF">OWO77_08805</name>
</gene>
<keyword evidence="6 8" id="KW-0368">Histidine biosynthesis</keyword>
<evidence type="ECO:0000313" key="10">
    <source>
        <dbReference type="EMBL" id="MDL0117065.1"/>
    </source>
</evidence>
<evidence type="ECO:0000256" key="8">
    <source>
        <dbReference type="RuleBase" id="RU366003"/>
    </source>
</evidence>
<evidence type="ECO:0000256" key="7">
    <source>
        <dbReference type="ARBA" id="ARBA00049158"/>
    </source>
</evidence>
<dbReference type="SUPFAM" id="SSF89550">
    <property type="entry name" value="PHP domain-like"/>
    <property type="match status" value="1"/>
</dbReference>
<evidence type="ECO:0000256" key="1">
    <source>
        <dbReference type="ARBA" id="ARBA00004970"/>
    </source>
</evidence>
<organism evidence="10 11">
    <name type="scientific">Mammaliicoccus sciuri</name>
    <name type="common">Staphylococcus sciuri</name>
    <dbReference type="NCBI Taxonomy" id="1296"/>
    <lineage>
        <taxon>Bacteria</taxon>
        <taxon>Bacillati</taxon>
        <taxon>Bacillota</taxon>
        <taxon>Bacilli</taxon>
        <taxon>Bacillales</taxon>
        <taxon>Staphylococcaceae</taxon>
        <taxon>Mammaliicoccus</taxon>
    </lineage>
</organism>
<dbReference type="InterPro" id="IPR010140">
    <property type="entry name" value="Histidinol_P_phosphatase_HisJ"/>
</dbReference>
<keyword evidence="4 8" id="KW-0028">Amino-acid biosynthesis</keyword>
<dbReference type="PANTHER" id="PTHR21039">
    <property type="entry name" value="HISTIDINOL PHOSPHATASE-RELATED"/>
    <property type="match status" value="1"/>
</dbReference>
<comment type="pathway">
    <text evidence="1 8">Amino-acid biosynthesis; L-histidine biosynthesis; L-histidine from 5-phospho-alpha-D-ribose 1-diphosphate: step 8/9.</text>
</comment>
<comment type="caution">
    <text evidence="10">The sequence shown here is derived from an EMBL/GenBank/DDBJ whole genome shotgun (WGS) entry which is preliminary data.</text>
</comment>
<accession>A0ABT7HY29</accession>
<evidence type="ECO:0000256" key="4">
    <source>
        <dbReference type="ARBA" id="ARBA00022605"/>
    </source>
</evidence>
<dbReference type="PANTHER" id="PTHR21039:SF0">
    <property type="entry name" value="HISTIDINOL-PHOSPHATASE"/>
    <property type="match status" value="1"/>
</dbReference>
<reference evidence="10" key="1">
    <citation type="submission" date="2022-09" db="EMBL/GenBank/DDBJ databases">
        <authorList>
            <person name="De Moura G.S."/>
            <person name="Carvalho E."/>
            <person name="Ramos Sanchez E.M."/>
            <person name="Sellera F.P."/>
            <person name="Marques M.F.S."/>
            <person name="Heinemann M.B."/>
            <person name="De Vliegher S."/>
            <person name="Souza F.N."/>
            <person name="Mota R.A."/>
        </authorList>
    </citation>
    <scope>NUCLEOTIDE SEQUENCE</scope>
    <source>
        <strain evidence="10">BR656</strain>
    </source>
</reference>
<protein>
    <recommendedName>
        <fullName evidence="3 8">Histidinol-phosphatase</fullName>
        <shortName evidence="8">HolPase</shortName>
        <ecNumber evidence="3 8">3.1.3.15</ecNumber>
    </recommendedName>
</protein>
<reference evidence="10" key="2">
    <citation type="journal article" date="2023" name="Vet. Microbiol.">
        <title>Emergence of livestock-associated Mammaliicoccus sciuri ST71 co-harbouring mecA and mecC genes in Brazil.</title>
        <authorList>
            <person name="de Moura G.S."/>
            <person name="de Carvalho E."/>
            <person name="Ramos Sanchez E.M."/>
            <person name="Sellera F.P."/>
            <person name="Marques M.F.S."/>
            <person name="Heinemann M.B."/>
            <person name="De Vliegher S."/>
            <person name="Souza F.N."/>
            <person name="Mota R.A."/>
        </authorList>
    </citation>
    <scope>NUCLEOTIDE SEQUENCE</scope>
    <source>
        <strain evidence="10">BR656</strain>
    </source>
</reference>
<evidence type="ECO:0000313" key="11">
    <source>
        <dbReference type="Proteomes" id="UP001176210"/>
    </source>
</evidence>
<feature type="domain" description="PHP" evidence="9">
    <location>
        <begin position="4"/>
        <end position="184"/>
    </location>
</feature>
<evidence type="ECO:0000256" key="5">
    <source>
        <dbReference type="ARBA" id="ARBA00022801"/>
    </source>
</evidence>
<evidence type="ECO:0000256" key="3">
    <source>
        <dbReference type="ARBA" id="ARBA00013085"/>
    </source>
</evidence>
<keyword evidence="5 8" id="KW-0378">Hydrolase</keyword>
<evidence type="ECO:0000256" key="2">
    <source>
        <dbReference type="ARBA" id="ARBA00009152"/>
    </source>
</evidence>
<name>A0ABT7HY29_MAMSC</name>
<dbReference type="Proteomes" id="UP001176210">
    <property type="component" value="Unassembled WGS sequence"/>
</dbReference>
<comment type="catalytic activity">
    <reaction evidence="7 8">
        <text>L-histidinol phosphate + H2O = L-histidinol + phosphate</text>
        <dbReference type="Rhea" id="RHEA:14465"/>
        <dbReference type="ChEBI" id="CHEBI:15377"/>
        <dbReference type="ChEBI" id="CHEBI:43474"/>
        <dbReference type="ChEBI" id="CHEBI:57699"/>
        <dbReference type="ChEBI" id="CHEBI:57980"/>
        <dbReference type="EC" id="3.1.3.15"/>
    </reaction>
</comment>
<proteinExistence type="inferred from homology"/>
<sequence length="255" mass="30340">MLYDQHVHSYLSYDCEELPENYLKYSKKVIYTDHFDLNNPMTNFNDDIPNYNKLLEIKDSLEISEEVDILLGIEVGYSLGDKNKIREYLYNKEYDSIILSCHHNNYYDYMDENIKKSSNDIICDYFNHLYQAVIDMSDFNILAHFDYGLRIHDITLENIKKYDVIINKILLVCIENNIALELNTKSMYKYNNLDLYDYVVDRYLSLGGHMFTLGSDAHRAKDIFYNFESAKMFIKNKGINQVVVFEKRLPIYIYI</sequence>
<dbReference type="Gene3D" id="3.20.20.140">
    <property type="entry name" value="Metal-dependent hydrolases"/>
    <property type="match status" value="1"/>
</dbReference>
<dbReference type="InterPro" id="IPR004013">
    <property type="entry name" value="PHP_dom"/>
</dbReference>
<evidence type="ECO:0000256" key="6">
    <source>
        <dbReference type="ARBA" id="ARBA00023102"/>
    </source>
</evidence>
<keyword evidence="11" id="KW-1185">Reference proteome</keyword>
<evidence type="ECO:0000259" key="9">
    <source>
        <dbReference type="Pfam" id="PF02811"/>
    </source>
</evidence>
<dbReference type="EMBL" id="JAPNQM010000003">
    <property type="protein sequence ID" value="MDL0117065.1"/>
    <property type="molecule type" value="Genomic_DNA"/>
</dbReference>